<dbReference type="Pfam" id="PF14520">
    <property type="entry name" value="HHH_5"/>
    <property type="match status" value="1"/>
</dbReference>
<proteinExistence type="inferred from homology"/>
<dbReference type="InterPro" id="IPR010994">
    <property type="entry name" value="RuvA_2-like"/>
</dbReference>
<dbReference type="NCBIfam" id="TIGR00732">
    <property type="entry name" value="dprA"/>
    <property type="match status" value="1"/>
</dbReference>
<dbReference type="Pfam" id="PF17782">
    <property type="entry name" value="WHD_DprA"/>
    <property type="match status" value="1"/>
</dbReference>
<dbReference type="GO" id="GO:0003677">
    <property type="term" value="F:DNA binding"/>
    <property type="evidence" value="ECO:0007669"/>
    <property type="project" value="InterPro"/>
</dbReference>
<dbReference type="EMBL" id="LWHJ01000011">
    <property type="protein sequence ID" value="OAQ42153.1"/>
    <property type="molecule type" value="Genomic_DNA"/>
</dbReference>
<dbReference type="GO" id="GO:0009294">
    <property type="term" value="P:DNA-mediated transformation"/>
    <property type="evidence" value="ECO:0007669"/>
    <property type="project" value="InterPro"/>
</dbReference>
<dbReference type="InterPro" id="IPR036390">
    <property type="entry name" value="WH_DNA-bd_sf"/>
</dbReference>
<gene>
    <name evidence="3" type="ORF">A5893_03285</name>
</gene>
<name>A0A179DNP7_9SPHI</name>
<dbReference type="InterPro" id="IPR003488">
    <property type="entry name" value="DprA"/>
</dbReference>
<dbReference type="SUPFAM" id="SSF102405">
    <property type="entry name" value="MCP/YpsA-like"/>
    <property type="match status" value="1"/>
</dbReference>
<dbReference type="Pfam" id="PF02481">
    <property type="entry name" value="DNA_processg_A"/>
    <property type="match status" value="1"/>
</dbReference>
<feature type="domain" description="Helix-hairpin-helix DNA-binding motif class 1" evidence="2">
    <location>
        <begin position="5"/>
        <end position="24"/>
    </location>
</feature>
<dbReference type="PANTHER" id="PTHR43022:SF1">
    <property type="entry name" value="PROTEIN SMF"/>
    <property type="match status" value="1"/>
</dbReference>
<dbReference type="RefSeq" id="WP_068821183.1">
    <property type="nucleotide sequence ID" value="NZ_LWHJ01000011.1"/>
</dbReference>
<dbReference type="PANTHER" id="PTHR43022">
    <property type="entry name" value="PROTEIN SMF"/>
    <property type="match status" value="1"/>
</dbReference>
<feature type="domain" description="Helix-hairpin-helix DNA-binding motif class 1" evidence="2">
    <location>
        <begin position="37"/>
        <end position="56"/>
    </location>
</feature>
<evidence type="ECO:0000256" key="1">
    <source>
        <dbReference type="ARBA" id="ARBA00006525"/>
    </source>
</evidence>
<accession>A0A179DNP7</accession>
<evidence type="ECO:0000313" key="4">
    <source>
        <dbReference type="Proteomes" id="UP000078459"/>
    </source>
</evidence>
<dbReference type="InterPro" id="IPR057666">
    <property type="entry name" value="DrpA_SLOG"/>
</dbReference>
<comment type="similarity">
    <text evidence="1">Belongs to the DprA/Smf family.</text>
</comment>
<reference evidence="3 4" key="1">
    <citation type="submission" date="2016-04" db="EMBL/GenBank/DDBJ databases">
        <authorList>
            <person name="Evans L.H."/>
            <person name="Alamgir A."/>
            <person name="Owens N."/>
            <person name="Weber N.D."/>
            <person name="Virtaneva K."/>
            <person name="Barbian K."/>
            <person name="Babar A."/>
            <person name="Rosenke K."/>
        </authorList>
    </citation>
    <scope>NUCLEOTIDE SEQUENCE [LARGE SCALE GENOMIC DNA]</scope>
    <source>
        <strain evidence="3 4">CCM 8644</strain>
    </source>
</reference>
<sequence>MLHEIALTFVKGIGDITTKTLVSYCGSAEEVFSSSKKALEKIPGIGSKTAESIVNHTAFARAEEELKFIEKYKIQSFFYLDKQYPKRLKHCFDAPTMLYFKGKADLNNQKIVAVVGTRNATNYGRFFCDKLIEGLKHHGLIVASGLAYGIDIAAHKAALNLGIATVGVLGHGLDRLYPALHRPVAEKMLANGGLLTEFPSQTNPDRQNFPKRNRIIAGMADAVIVVEATRNGGALITAEIANSYNRDVFAVPGRVDDEFSDGCNFLIKTNRAHLLTKSEDLEYIMGWLDGLLIKKRIEPELLLNLSAEDKLIVDTIKKHESIAIDDLQLKLNMTQSKLAMALLNLEMQSVIISLPGKVYRLN</sequence>
<evidence type="ECO:0000313" key="3">
    <source>
        <dbReference type="EMBL" id="OAQ42153.1"/>
    </source>
</evidence>
<dbReference type="STRING" id="1826909.A5893_03285"/>
<dbReference type="InterPro" id="IPR041614">
    <property type="entry name" value="DprA_WH"/>
</dbReference>
<comment type="caution">
    <text evidence="3">The sequence shown here is derived from an EMBL/GenBank/DDBJ whole genome shotgun (WGS) entry which is preliminary data.</text>
</comment>
<keyword evidence="4" id="KW-1185">Reference proteome</keyword>
<dbReference type="Proteomes" id="UP000078459">
    <property type="component" value="Unassembled WGS sequence"/>
</dbReference>
<dbReference type="AlphaFoldDB" id="A0A179DNP7"/>
<dbReference type="SUPFAM" id="SSF47781">
    <property type="entry name" value="RuvA domain 2-like"/>
    <property type="match status" value="1"/>
</dbReference>
<organism evidence="3 4">
    <name type="scientific">Pedobacter psychrophilus</name>
    <dbReference type="NCBI Taxonomy" id="1826909"/>
    <lineage>
        <taxon>Bacteria</taxon>
        <taxon>Pseudomonadati</taxon>
        <taxon>Bacteroidota</taxon>
        <taxon>Sphingobacteriia</taxon>
        <taxon>Sphingobacteriales</taxon>
        <taxon>Sphingobacteriaceae</taxon>
        <taxon>Pedobacter</taxon>
    </lineage>
</organism>
<dbReference type="SMART" id="SM00278">
    <property type="entry name" value="HhH1"/>
    <property type="match status" value="2"/>
</dbReference>
<protein>
    <submittedName>
        <fullName evidence="3">DNA processing protein DprA</fullName>
    </submittedName>
</protein>
<dbReference type="SUPFAM" id="SSF46785">
    <property type="entry name" value="Winged helix' DNA-binding domain"/>
    <property type="match status" value="1"/>
</dbReference>
<dbReference type="OrthoDB" id="9785707at2"/>
<evidence type="ECO:0000259" key="2">
    <source>
        <dbReference type="SMART" id="SM00278"/>
    </source>
</evidence>
<dbReference type="InterPro" id="IPR003583">
    <property type="entry name" value="Hlx-hairpin-Hlx_DNA-bd_motif"/>
</dbReference>
<dbReference type="Gene3D" id="3.40.50.450">
    <property type="match status" value="1"/>
</dbReference>
<reference evidence="3 4" key="2">
    <citation type="submission" date="2016-06" db="EMBL/GenBank/DDBJ databases">
        <title>Pedobacter psychrophilus sp. nov., isolated from Antarctic fragmentary rock.</title>
        <authorList>
            <person name="Svec P."/>
        </authorList>
    </citation>
    <scope>NUCLEOTIDE SEQUENCE [LARGE SCALE GENOMIC DNA]</scope>
    <source>
        <strain evidence="3 4">CCM 8644</strain>
    </source>
</reference>
<dbReference type="GO" id="GO:0006281">
    <property type="term" value="P:DNA repair"/>
    <property type="evidence" value="ECO:0007669"/>
    <property type="project" value="InterPro"/>
</dbReference>